<comment type="function">
    <text evidence="1">May be involved in a process influencing telomere capping.</text>
</comment>
<dbReference type="Proteomes" id="UP001148614">
    <property type="component" value="Unassembled WGS sequence"/>
</dbReference>
<evidence type="ECO:0000313" key="10">
    <source>
        <dbReference type="EMBL" id="KAJ3579295.1"/>
    </source>
</evidence>
<dbReference type="EMBL" id="JANPWZ010000111">
    <property type="protein sequence ID" value="KAJ3579295.1"/>
    <property type="molecule type" value="Genomic_DNA"/>
</dbReference>
<evidence type="ECO:0000256" key="2">
    <source>
        <dbReference type="ARBA" id="ARBA00004123"/>
    </source>
</evidence>
<dbReference type="AlphaFoldDB" id="A0A9W8TRD9"/>
<feature type="compositionally biased region" description="Basic and acidic residues" evidence="8">
    <location>
        <begin position="47"/>
        <end position="57"/>
    </location>
</feature>
<dbReference type="GO" id="GO:0005634">
    <property type="term" value="C:nucleus"/>
    <property type="evidence" value="ECO:0007669"/>
    <property type="project" value="UniProtKB-SubCell"/>
</dbReference>
<dbReference type="PANTHER" id="PTHR41391">
    <property type="entry name" value="RESTRICTION OF TELOMERE CAPPING PROTEIN 4"/>
    <property type="match status" value="1"/>
</dbReference>
<feature type="compositionally biased region" description="Polar residues" evidence="8">
    <location>
        <begin position="327"/>
        <end position="339"/>
    </location>
</feature>
<comment type="similarity">
    <text evidence="4">Belongs to the RTC4 family.</text>
</comment>
<dbReference type="Pfam" id="PF14474">
    <property type="entry name" value="RTC4"/>
    <property type="match status" value="1"/>
</dbReference>
<feature type="compositionally biased region" description="Basic residues" evidence="8">
    <location>
        <begin position="285"/>
        <end position="294"/>
    </location>
</feature>
<sequence>MTGSRSSVRPQQPRRIGLSKYHSTGSPLSQFGGGKSNGKNIRPAKRQKVDQPDKAKGDMGPSNKDLGASPESSDYEAENVSLQQTGASDSDDSDEEYNRRNAADIRGTIFNSETPKSRVQLAHRQQPHESRRESGPSLAKVQKGAEVKDSKEFDELDALREKKKRPFKMATYGDQSKRKGSSSSRVGFSTPKHIQPDDAQSPKRKSFQRALSISPMKSQSPRKPFKTQRQISELDELEDSEPIFNNLSGRNLSPFARPGKRNMDPLDETVEDKDGKAVNPISSRLQRKRSKRNKPLPDPAPEEASQRPIFKMPGLDDDDFFDDSSSLGATTVPGESQDTSWDHLENEETEETEGTTTPRCPMCHQEVDRELLEKYSTQGKMSVKQQTTFCRSHKRKSAAKLGAEKGYPNIDWETLDRRLNSHRKFLQEILEGTQASHYRDILKERVGSGKNRTLLKSHDNLTPGYYGPKGLQVMTQFIMRTLSDVVRRRAVEDKLISARSYTGYVQTVLVPELTVRLIMEDMSIGEDKARDVLEESVEIGELLHEEDRDVVMINEWEGNMAPEI</sequence>
<name>A0A9W8TRD9_9PEZI</name>
<organism evidence="10 11">
    <name type="scientific">Xylaria arbuscula</name>
    <dbReference type="NCBI Taxonomy" id="114810"/>
    <lineage>
        <taxon>Eukaryota</taxon>
        <taxon>Fungi</taxon>
        <taxon>Dikarya</taxon>
        <taxon>Ascomycota</taxon>
        <taxon>Pezizomycotina</taxon>
        <taxon>Sordariomycetes</taxon>
        <taxon>Xylariomycetidae</taxon>
        <taxon>Xylariales</taxon>
        <taxon>Xylariaceae</taxon>
        <taxon>Xylaria</taxon>
    </lineage>
</organism>
<evidence type="ECO:0000256" key="1">
    <source>
        <dbReference type="ARBA" id="ARBA00002738"/>
    </source>
</evidence>
<dbReference type="GO" id="GO:0005737">
    <property type="term" value="C:cytoplasm"/>
    <property type="evidence" value="ECO:0007669"/>
    <property type="project" value="UniProtKB-SubCell"/>
</dbReference>
<evidence type="ECO:0000259" key="9">
    <source>
        <dbReference type="SMART" id="SM01312"/>
    </source>
</evidence>
<feature type="compositionally biased region" description="Polar residues" evidence="8">
    <location>
        <begin position="209"/>
        <end position="231"/>
    </location>
</feature>
<keyword evidence="6" id="KW-0963">Cytoplasm</keyword>
<gene>
    <name evidence="10" type="ORF">NPX13_g1275</name>
</gene>
<reference evidence="10" key="1">
    <citation type="submission" date="2022-07" db="EMBL/GenBank/DDBJ databases">
        <title>Genome Sequence of Xylaria arbuscula.</title>
        <authorList>
            <person name="Buettner E."/>
        </authorList>
    </citation>
    <scope>NUCLEOTIDE SEQUENCE</scope>
    <source>
        <strain evidence="10">VT107</strain>
    </source>
</reference>
<proteinExistence type="inferred from homology"/>
<feature type="compositionally biased region" description="Basic and acidic residues" evidence="8">
    <location>
        <begin position="143"/>
        <end position="160"/>
    </location>
</feature>
<dbReference type="InterPro" id="IPR039024">
    <property type="entry name" value="RTC4"/>
</dbReference>
<keyword evidence="11" id="KW-1185">Reference proteome</keyword>
<comment type="caution">
    <text evidence="10">The sequence shown here is derived from an EMBL/GenBank/DDBJ whole genome shotgun (WGS) entry which is preliminary data.</text>
</comment>
<keyword evidence="7" id="KW-0539">Nucleus</keyword>
<feature type="domain" description="Restriction of telomere capping protein 4 C-terminal" evidence="9">
    <location>
        <begin position="429"/>
        <end position="546"/>
    </location>
</feature>
<evidence type="ECO:0000256" key="5">
    <source>
        <dbReference type="ARBA" id="ARBA00015162"/>
    </source>
</evidence>
<feature type="region of interest" description="Disordered" evidence="8">
    <location>
        <begin position="1"/>
        <end position="361"/>
    </location>
</feature>
<evidence type="ECO:0000256" key="3">
    <source>
        <dbReference type="ARBA" id="ARBA00004496"/>
    </source>
</evidence>
<feature type="compositionally biased region" description="Low complexity" evidence="8">
    <location>
        <begin position="1"/>
        <end position="15"/>
    </location>
</feature>
<evidence type="ECO:0000256" key="4">
    <source>
        <dbReference type="ARBA" id="ARBA00009461"/>
    </source>
</evidence>
<dbReference type="PANTHER" id="PTHR41391:SF1">
    <property type="entry name" value="RESTRICTION OF TELOMERE CAPPING PROTEIN 4"/>
    <property type="match status" value="1"/>
</dbReference>
<evidence type="ECO:0000256" key="6">
    <source>
        <dbReference type="ARBA" id="ARBA00022490"/>
    </source>
</evidence>
<evidence type="ECO:0000256" key="8">
    <source>
        <dbReference type="SAM" id="MobiDB-lite"/>
    </source>
</evidence>
<dbReference type="InterPro" id="IPR028094">
    <property type="entry name" value="RTC4_C"/>
</dbReference>
<dbReference type="SMART" id="SM01312">
    <property type="entry name" value="RTC4"/>
    <property type="match status" value="1"/>
</dbReference>
<protein>
    <recommendedName>
        <fullName evidence="5">Restriction of telomere capping protein 4</fullName>
    </recommendedName>
</protein>
<dbReference type="VEuPathDB" id="FungiDB:F4678DRAFT_448130"/>
<accession>A0A9W8TRD9</accession>
<evidence type="ECO:0000313" key="11">
    <source>
        <dbReference type="Proteomes" id="UP001148614"/>
    </source>
</evidence>
<evidence type="ECO:0000256" key="7">
    <source>
        <dbReference type="ARBA" id="ARBA00023242"/>
    </source>
</evidence>
<comment type="subcellular location">
    <subcellularLocation>
        <location evidence="3">Cytoplasm</location>
    </subcellularLocation>
    <subcellularLocation>
        <location evidence="2">Nucleus</location>
    </subcellularLocation>
</comment>